<feature type="region of interest" description="Disordered" evidence="1">
    <location>
        <begin position="100"/>
        <end position="120"/>
    </location>
</feature>
<dbReference type="EMBL" id="JAODUP010000251">
    <property type="protein sequence ID" value="KAK2155033.1"/>
    <property type="molecule type" value="Genomic_DNA"/>
</dbReference>
<dbReference type="AlphaFoldDB" id="A0AAD9N4F3"/>
<evidence type="ECO:0000256" key="1">
    <source>
        <dbReference type="SAM" id="MobiDB-lite"/>
    </source>
</evidence>
<gene>
    <name evidence="2" type="ORF">LSH36_251g06054</name>
</gene>
<evidence type="ECO:0000313" key="3">
    <source>
        <dbReference type="Proteomes" id="UP001208570"/>
    </source>
</evidence>
<feature type="region of interest" description="Disordered" evidence="1">
    <location>
        <begin position="18"/>
        <end position="47"/>
    </location>
</feature>
<dbReference type="Proteomes" id="UP001208570">
    <property type="component" value="Unassembled WGS sequence"/>
</dbReference>
<name>A0AAD9N4F3_9ANNE</name>
<accession>A0AAD9N4F3</accession>
<comment type="caution">
    <text evidence="2">The sequence shown here is derived from an EMBL/GenBank/DDBJ whole genome shotgun (WGS) entry which is preliminary data.</text>
</comment>
<organism evidence="2 3">
    <name type="scientific">Paralvinella palmiformis</name>
    <dbReference type="NCBI Taxonomy" id="53620"/>
    <lineage>
        <taxon>Eukaryota</taxon>
        <taxon>Metazoa</taxon>
        <taxon>Spiralia</taxon>
        <taxon>Lophotrochozoa</taxon>
        <taxon>Annelida</taxon>
        <taxon>Polychaeta</taxon>
        <taxon>Sedentaria</taxon>
        <taxon>Canalipalpata</taxon>
        <taxon>Terebellida</taxon>
        <taxon>Terebelliformia</taxon>
        <taxon>Alvinellidae</taxon>
        <taxon>Paralvinella</taxon>
    </lineage>
</organism>
<feature type="region of interest" description="Disordered" evidence="1">
    <location>
        <begin position="275"/>
        <end position="299"/>
    </location>
</feature>
<keyword evidence="3" id="KW-1185">Reference proteome</keyword>
<protein>
    <submittedName>
        <fullName evidence="2">Uncharacterized protein</fullName>
    </submittedName>
</protein>
<reference evidence="2" key="1">
    <citation type="journal article" date="2023" name="Mol. Biol. Evol.">
        <title>Third-Generation Sequencing Reveals the Adaptive Role of the Epigenome in Three Deep-Sea Polychaetes.</title>
        <authorList>
            <person name="Perez M."/>
            <person name="Aroh O."/>
            <person name="Sun Y."/>
            <person name="Lan Y."/>
            <person name="Juniper S.K."/>
            <person name="Young C.R."/>
            <person name="Angers B."/>
            <person name="Qian P.Y."/>
        </authorList>
    </citation>
    <scope>NUCLEOTIDE SEQUENCE</scope>
    <source>
        <strain evidence="2">P08H-3</strain>
    </source>
</reference>
<proteinExistence type="predicted"/>
<sequence>MNISGQILSNDGPVKCLRPKRRLLDGDDDECSQIPRKRSRSRSNGSFSLKTFLMDSPEKKITPKSFYGISGIKYLSPLDRKHLKEIRTQKESVMLSAVVSPKSSSALKPQSKSASKRSKVVSRRFPANNCSPWRKELVKPFVVKHFMTNVSGETDERTDKLSESKGKVKKAEVCHADKPRKFFKNQRGNVSEDGHACPQVELRKGLKLSCYQTVSGSDLKRTSRQVEGNVKTSVTSLKRSQLNSNILDSLTKIKRYSFSEGRMTNCDVVELNSASKPKQDVKNGKGSSQDQDVSDESSVDVETAAVMLLSETSSVESGYKIVTSSGKY</sequence>
<evidence type="ECO:0000313" key="2">
    <source>
        <dbReference type="EMBL" id="KAK2155033.1"/>
    </source>
</evidence>
<feature type="compositionally biased region" description="Polar residues" evidence="1">
    <location>
        <begin position="101"/>
        <end position="110"/>
    </location>
</feature>